<dbReference type="GO" id="GO:0022857">
    <property type="term" value="F:transmembrane transporter activity"/>
    <property type="evidence" value="ECO:0007669"/>
    <property type="project" value="InterPro"/>
</dbReference>
<feature type="transmembrane region" description="Helical" evidence="6">
    <location>
        <begin position="409"/>
        <end position="429"/>
    </location>
</feature>
<accession>A0A395NKB9</accession>
<evidence type="ECO:0000256" key="2">
    <source>
        <dbReference type="ARBA" id="ARBA00022448"/>
    </source>
</evidence>
<dbReference type="InterPro" id="IPR011701">
    <property type="entry name" value="MFS"/>
</dbReference>
<evidence type="ECO:0000313" key="8">
    <source>
        <dbReference type="EMBL" id="RFU76303.1"/>
    </source>
</evidence>
<dbReference type="Pfam" id="PF07690">
    <property type="entry name" value="MFS_1"/>
    <property type="match status" value="1"/>
</dbReference>
<name>A0A395NKB9_TRIAR</name>
<evidence type="ECO:0000256" key="6">
    <source>
        <dbReference type="SAM" id="Phobius"/>
    </source>
</evidence>
<feature type="transmembrane region" description="Helical" evidence="6">
    <location>
        <begin position="211"/>
        <end position="233"/>
    </location>
</feature>
<organism evidence="8 9">
    <name type="scientific">Trichoderma arundinaceum</name>
    <dbReference type="NCBI Taxonomy" id="490622"/>
    <lineage>
        <taxon>Eukaryota</taxon>
        <taxon>Fungi</taxon>
        <taxon>Dikarya</taxon>
        <taxon>Ascomycota</taxon>
        <taxon>Pezizomycotina</taxon>
        <taxon>Sordariomycetes</taxon>
        <taxon>Hypocreomycetidae</taxon>
        <taxon>Hypocreales</taxon>
        <taxon>Hypocreaceae</taxon>
        <taxon>Trichoderma</taxon>
    </lineage>
</organism>
<comment type="caution">
    <text evidence="8">The sequence shown here is derived from an EMBL/GenBank/DDBJ whole genome shotgun (WGS) entry which is preliminary data.</text>
</comment>
<feature type="transmembrane region" description="Helical" evidence="6">
    <location>
        <begin position="143"/>
        <end position="168"/>
    </location>
</feature>
<feature type="transmembrane region" description="Helical" evidence="6">
    <location>
        <begin position="377"/>
        <end position="397"/>
    </location>
</feature>
<protein>
    <recommendedName>
        <fullName evidence="7">Major facilitator superfamily (MFS) profile domain-containing protein</fullName>
    </recommendedName>
</protein>
<evidence type="ECO:0000256" key="1">
    <source>
        <dbReference type="ARBA" id="ARBA00004141"/>
    </source>
</evidence>
<keyword evidence="4 6" id="KW-1133">Transmembrane helix</keyword>
<keyword evidence="3 6" id="KW-0812">Transmembrane</keyword>
<gene>
    <name evidence="8" type="ORF">TARUN_5946</name>
</gene>
<feature type="transmembrane region" description="Helical" evidence="6">
    <location>
        <begin position="347"/>
        <end position="365"/>
    </location>
</feature>
<dbReference type="SUPFAM" id="SSF103473">
    <property type="entry name" value="MFS general substrate transporter"/>
    <property type="match status" value="1"/>
</dbReference>
<feature type="transmembrane region" description="Helical" evidence="6">
    <location>
        <begin position="281"/>
        <end position="306"/>
    </location>
</feature>
<feature type="transmembrane region" description="Helical" evidence="6">
    <location>
        <begin position="117"/>
        <end position="137"/>
    </location>
</feature>
<evidence type="ECO:0000259" key="7">
    <source>
        <dbReference type="PROSITE" id="PS50850"/>
    </source>
</evidence>
<evidence type="ECO:0000313" key="9">
    <source>
        <dbReference type="Proteomes" id="UP000266272"/>
    </source>
</evidence>
<reference evidence="8 9" key="1">
    <citation type="journal article" date="2018" name="PLoS Pathog.">
        <title>Evolution of structural diversity of trichothecenes, a family of toxins produced by plant pathogenic and entomopathogenic fungi.</title>
        <authorList>
            <person name="Proctor R.H."/>
            <person name="McCormick S.P."/>
            <person name="Kim H.S."/>
            <person name="Cardoza R.E."/>
            <person name="Stanley A.M."/>
            <person name="Lindo L."/>
            <person name="Kelly A."/>
            <person name="Brown D.W."/>
            <person name="Lee T."/>
            <person name="Vaughan M.M."/>
            <person name="Alexander N.J."/>
            <person name="Busman M."/>
            <person name="Gutierrez S."/>
        </authorList>
    </citation>
    <scope>NUCLEOTIDE SEQUENCE [LARGE SCALE GENOMIC DNA]</scope>
    <source>
        <strain evidence="8 9">IBT 40837</strain>
    </source>
</reference>
<dbReference type="FunFam" id="1.20.1250.20:FF:000057">
    <property type="entry name" value="MFS general substrate transporter"/>
    <property type="match status" value="1"/>
</dbReference>
<dbReference type="AlphaFoldDB" id="A0A395NKB9"/>
<dbReference type="OrthoDB" id="19923at2759"/>
<dbReference type="PANTHER" id="PTHR43791:SF52">
    <property type="entry name" value="TRANSPORTER, PUTATIVE (AFU_ORTHOLOGUE AFUA_1G11820)-RELATED"/>
    <property type="match status" value="1"/>
</dbReference>
<dbReference type="GO" id="GO:0016020">
    <property type="term" value="C:membrane"/>
    <property type="evidence" value="ECO:0007669"/>
    <property type="project" value="UniProtKB-SubCell"/>
</dbReference>
<keyword evidence="5 6" id="KW-0472">Membrane</keyword>
<dbReference type="Proteomes" id="UP000266272">
    <property type="component" value="Unassembled WGS sequence"/>
</dbReference>
<feature type="domain" description="Major facilitator superfamily (MFS) profile" evidence="7">
    <location>
        <begin position="50"/>
        <end position="468"/>
    </location>
</feature>
<evidence type="ECO:0000256" key="5">
    <source>
        <dbReference type="ARBA" id="ARBA00023136"/>
    </source>
</evidence>
<feature type="transmembrane region" description="Helical" evidence="6">
    <location>
        <begin position="441"/>
        <end position="464"/>
    </location>
</feature>
<dbReference type="InterPro" id="IPR036259">
    <property type="entry name" value="MFS_trans_sf"/>
</dbReference>
<dbReference type="PANTHER" id="PTHR43791">
    <property type="entry name" value="PERMEASE-RELATED"/>
    <property type="match status" value="1"/>
</dbReference>
<keyword evidence="2" id="KW-0813">Transport</keyword>
<evidence type="ECO:0000256" key="3">
    <source>
        <dbReference type="ARBA" id="ARBA00022692"/>
    </source>
</evidence>
<dbReference type="EMBL" id="PXOA01000362">
    <property type="protein sequence ID" value="RFU76303.1"/>
    <property type="molecule type" value="Genomic_DNA"/>
</dbReference>
<proteinExistence type="predicted"/>
<dbReference type="Gene3D" id="1.20.1250.20">
    <property type="entry name" value="MFS general substrate transporter like domains"/>
    <property type="match status" value="2"/>
</dbReference>
<feature type="transmembrane region" description="Helical" evidence="6">
    <location>
        <begin position="318"/>
        <end position="340"/>
    </location>
</feature>
<dbReference type="PROSITE" id="PS50850">
    <property type="entry name" value="MFS"/>
    <property type="match status" value="1"/>
</dbReference>
<feature type="transmembrane region" description="Helical" evidence="6">
    <location>
        <begin position="180"/>
        <end position="199"/>
    </location>
</feature>
<evidence type="ECO:0000256" key="4">
    <source>
        <dbReference type="ARBA" id="ARBA00022989"/>
    </source>
</evidence>
<feature type="transmembrane region" description="Helical" evidence="6">
    <location>
        <begin position="88"/>
        <end position="105"/>
    </location>
</feature>
<dbReference type="InterPro" id="IPR020846">
    <property type="entry name" value="MFS_dom"/>
</dbReference>
<keyword evidence="9" id="KW-1185">Reference proteome</keyword>
<comment type="subcellular location">
    <subcellularLocation>
        <location evidence="1">Membrane</location>
        <topology evidence="1">Multi-pass membrane protein</topology>
    </subcellularLocation>
</comment>
<sequence length="496" mass="54448">MELDAEVAAEKPLGLVSTTPISATTNAVDAADTLSSAEYRKLIWKLDVHLLPPLFVLWFISLIDRVNIGTARIQGLEKDLGMNPLTNQFNVATVVVFIGLVIAEVPSNWLVKKFTPTTVLCSECIILGIFTIGQGLLSNFAGLVAVRLIIGILEAGLIPGSIFLLSAYYPRYELQWRVSMLHVGNALSNAFGGLLAYGVASIHSSNGWSGWRWIFVIEGLITIVLTLICWPFMNNWPATAKWLKQHEKEVLEERIRIDGIIGRMDVLDRKAVIRCLTDWKIYLSAVIIIGVISSVYSCTLFAPTIIQVLKPGYSAKQIQSLVIPIFVAASVTTLTFAYISDKLKHRAGVALTGCFIAIIGYIILLNQEHVSVNARYGALYLIASGSFAALPGAWILLLNNVSGSYKTAFAMGMEIGLGNGGGFVASFSFQSKTAPFYWTGFRTTCSLMCMAIGLICIYVLGLWCENKQKRSGKKNYLLDEESDNLGDAHPDFIYTY</sequence>